<proteinExistence type="predicted"/>
<protein>
    <submittedName>
        <fullName evidence="2">Wadjet anti-phage system protein JetA family protein</fullName>
    </submittedName>
</protein>
<gene>
    <name evidence="2" type="ORF">ACFOGJ_09505</name>
</gene>
<sequence>MPLFGRLHDDIFLLFSGSNRQLYACVIAALYREFYSGSSFASPFRQDVLLHIAETVRGNAALWADEEVLAELPPPARRLGRRRIRRQAAGSQAGDPVGQRSNHVYARMLATGWLVEEPFGFNTQVEMPPAAMALAEQLVAIEAGLSQLFAGVVAEIRTAVRAILDGEERSLLALPRAAESAGGFVRRLRAIHASLRDVERSLMTSGDLEARLRHFIDEFVDRVVIVDFRAVLTSDHPYHHRHEILRSVDELRQHEQRRQELARKYVQASIAPDEAEAWLAVEGHLGEIEGTFASVDDFMGRLNAFRARLEERLRNTVRYMERADDSFSSEVADLIRRLDAIAERREAAGLPPADWPCALPRHDRPWAAELAAQPRAARAPVAPQRIAPISRDPAEEVYRSLARRFARLFAPRSDAEVAAFLERCVPAGGAVEARVIRLESLEDFLLFDEVRRRRHAGPALLDGRFLAEEMPGLHSSAWIECPNFALRRGPGPGTDRREAP</sequence>
<feature type="coiled-coil region" evidence="1">
    <location>
        <begin position="244"/>
        <end position="271"/>
    </location>
</feature>
<keyword evidence="1" id="KW-0175">Coiled coil</keyword>
<evidence type="ECO:0000313" key="3">
    <source>
        <dbReference type="Proteomes" id="UP001595528"/>
    </source>
</evidence>
<name>A0ABV7KYR5_9PROT</name>
<dbReference type="RefSeq" id="WP_379899635.1">
    <property type="nucleotide sequence ID" value="NZ_JBHRTR010000023.1"/>
</dbReference>
<evidence type="ECO:0000256" key="1">
    <source>
        <dbReference type="SAM" id="Coils"/>
    </source>
</evidence>
<keyword evidence="3" id="KW-1185">Reference proteome</keyword>
<evidence type="ECO:0000313" key="2">
    <source>
        <dbReference type="EMBL" id="MFC3227465.1"/>
    </source>
</evidence>
<dbReference type="Pfam" id="PF18982">
    <property type="entry name" value="JetA"/>
    <property type="match status" value="1"/>
</dbReference>
<dbReference type="InterPro" id="IPR043773">
    <property type="entry name" value="JetA"/>
</dbReference>
<dbReference type="Proteomes" id="UP001595528">
    <property type="component" value="Unassembled WGS sequence"/>
</dbReference>
<reference evidence="3" key="1">
    <citation type="journal article" date="2019" name="Int. J. Syst. Evol. Microbiol.">
        <title>The Global Catalogue of Microorganisms (GCM) 10K type strain sequencing project: providing services to taxonomists for standard genome sequencing and annotation.</title>
        <authorList>
            <consortium name="The Broad Institute Genomics Platform"/>
            <consortium name="The Broad Institute Genome Sequencing Center for Infectious Disease"/>
            <person name="Wu L."/>
            <person name="Ma J."/>
        </authorList>
    </citation>
    <scope>NUCLEOTIDE SEQUENCE [LARGE SCALE GENOMIC DNA]</scope>
    <source>
        <strain evidence="3">KCTC 42964</strain>
    </source>
</reference>
<comment type="caution">
    <text evidence="2">The sequence shown here is derived from an EMBL/GenBank/DDBJ whole genome shotgun (WGS) entry which is preliminary data.</text>
</comment>
<accession>A0ABV7KYR5</accession>
<organism evidence="2 3">
    <name type="scientific">Marinibaculum pumilum</name>
    <dbReference type="NCBI Taxonomy" id="1766165"/>
    <lineage>
        <taxon>Bacteria</taxon>
        <taxon>Pseudomonadati</taxon>
        <taxon>Pseudomonadota</taxon>
        <taxon>Alphaproteobacteria</taxon>
        <taxon>Rhodospirillales</taxon>
        <taxon>Rhodospirillaceae</taxon>
        <taxon>Marinibaculum</taxon>
    </lineage>
</organism>
<dbReference type="EMBL" id="JBHRTR010000023">
    <property type="protein sequence ID" value="MFC3227465.1"/>
    <property type="molecule type" value="Genomic_DNA"/>
</dbReference>